<feature type="coiled-coil region" evidence="1">
    <location>
        <begin position="197"/>
        <end position="279"/>
    </location>
</feature>
<dbReference type="Pfam" id="PF13175">
    <property type="entry name" value="AAA_15"/>
    <property type="match status" value="1"/>
</dbReference>
<feature type="coiled-coil region" evidence="1">
    <location>
        <begin position="541"/>
        <end position="664"/>
    </location>
</feature>
<evidence type="ECO:0000313" key="3">
    <source>
        <dbReference type="EMBL" id="AKE41670.1"/>
    </source>
</evidence>
<feature type="domain" description="Endonuclease GajA/Old nuclease/RecF-like AAA" evidence="2">
    <location>
        <begin position="1"/>
        <end position="363"/>
    </location>
</feature>
<keyword evidence="4" id="KW-1185">Reference proteome</keyword>
<dbReference type="SUPFAM" id="SSF52540">
    <property type="entry name" value="P-loop containing nucleoside triphosphate hydrolases"/>
    <property type="match status" value="1"/>
</dbReference>
<evidence type="ECO:0000256" key="1">
    <source>
        <dbReference type="SAM" id="Coils"/>
    </source>
</evidence>
<gene>
    <name evidence="3" type="ORF">UL82_07545</name>
</gene>
<keyword evidence="1" id="KW-0175">Coiled coil</keyword>
<dbReference type="Proteomes" id="UP000033457">
    <property type="component" value="Chromosome"/>
</dbReference>
<dbReference type="Gene3D" id="3.40.50.300">
    <property type="entry name" value="P-loop containing nucleotide triphosphate hydrolases"/>
    <property type="match status" value="2"/>
</dbReference>
<evidence type="ECO:0000259" key="2">
    <source>
        <dbReference type="Pfam" id="PF13175"/>
    </source>
</evidence>
<dbReference type="PANTHER" id="PTHR41259">
    <property type="entry name" value="DOUBLE-STRAND BREAK REPAIR RAD50 ATPASE, PUTATIVE-RELATED"/>
    <property type="match status" value="1"/>
</dbReference>
<dbReference type="KEGG" id="cku:UL82_07545"/>
<reference evidence="3 4" key="1">
    <citation type="journal article" date="2015" name="Genome Announc.">
        <title>Complete Genome Sequence of Corynebacterium kutscheri DSM 20755, a Corynebacterial Type Strain with Remarkably Low G+C Content of Chromosomal DNA.</title>
        <authorList>
            <person name="Ruckert C."/>
            <person name="Albersmeier A."/>
            <person name="Winkler A."/>
            <person name="Tauch A."/>
        </authorList>
    </citation>
    <scope>NUCLEOTIDE SEQUENCE [LARGE SCALE GENOMIC DNA]</scope>
    <source>
        <strain evidence="3 4">DSM 20755</strain>
    </source>
</reference>
<name>A0A0F6R152_9CORY</name>
<dbReference type="InterPro" id="IPR041685">
    <property type="entry name" value="AAA_GajA/Old/RecF-like"/>
</dbReference>
<accession>A0A0F6R152</accession>
<dbReference type="PANTHER" id="PTHR41259:SF1">
    <property type="entry name" value="DOUBLE-STRAND BREAK REPAIR RAD50 ATPASE, PUTATIVE-RELATED"/>
    <property type="match status" value="1"/>
</dbReference>
<dbReference type="EMBL" id="CP011312">
    <property type="protein sequence ID" value="AKE41670.1"/>
    <property type="molecule type" value="Genomic_DNA"/>
</dbReference>
<dbReference type="OrthoDB" id="3177877at2"/>
<organism evidence="3 4">
    <name type="scientific">Corynebacterium kutscheri</name>
    <dbReference type="NCBI Taxonomy" id="35755"/>
    <lineage>
        <taxon>Bacteria</taxon>
        <taxon>Bacillati</taxon>
        <taxon>Actinomycetota</taxon>
        <taxon>Actinomycetes</taxon>
        <taxon>Mycobacteriales</taxon>
        <taxon>Corynebacteriaceae</taxon>
        <taxon>Corynebacterium</taxon>
    </lineage>
</organism>
<dbReference type="RefSeq" id="WP_046440056.1">
    <property type="nucleotide sequence ID" value="NZ_CP011312.1"/>
</dbReference>
<dbReference type="STRING" id="35755.UL82_07545"/>
<dbReference type="HOGENOM" id="CLU_015046_1_0_11"/>
<sequence length="861" mass="97964">MYIRALTIENFRSIDFLELTNLPVHGIILIEGDNETGKSTLLEALSFLFDQRYSFSSKGKAIKSIQPRGKDVAPVVSMHAQVGEYELIMKKQWLKQTKAELKILQPAVEALTGKDAEARFEEIISAHIDSDLRDALFVAQGGLSPELALGGITSLDHNLKLLSGEEQLIDDNAVQRLVNEEYERFYSAKTAKPARELASAEKSRKDAHAALEEITQRYKHYVDAVEEVERFNEKIIDLEQRKVELAKDHAQWEEKYQVIEKTQRRHKEQENRVQSLRYIAERDQEKLDRRKQLIRSVSDAAQEVNTAQESLALASDKIAAEEKELAAVLEHRNAAKKIVEHSEKETDNLNALVLAAQKWQQRVELGDIYNQVMRIDEEKTRLKKPVLIRREDVTAIQDAVMAVQQAEKIAELVAVGIDMRADTPTLIRVDDKEILLDQHSMALTQMTTVVIDKVEIKVTPPATDAVVELEDARVKLAELYKKHDVTSLNEARNRLDQYEQVSAQEKELTYTQQQLLGPYSKTELSDIIAELAEITQPEKSLAELMELVKLNEEKLKQARQDERDANDLYIQLAKRPAAEHKAKQEARVVVLQEQYEHYVQQLREQEEADSTKELEETVTQDQQALMQAEEELAVVTKKLAELDADNTERRFAHVRQLIERTKEEHNQVLSNIRAHELFIAKAAGIAEEKDRRAEEYEAAQRNYAGVERRAQAVALLKETLDRHRQAMHQRYAQPFKEELEGLAEMIFGKGVSFNLQEDLSVLERSQTDIALTTQELSGGAQEQLGLIMRLALARLAAGEPVPVFLDDALGASDEQRLKAMGYLLNGLGDAQQIFITTCMPSRYAHVYPAVKVQMKELHTSE</sequence>
<dbReference type="InterPro" id="IPR027417">
    <property type="entry name" value="P-loop_NTPase"/>
</dbReference>
<dbReference type="AlphaFoldDB" id="A0A0F6R152"/>
<protein>
    <submittedName>
        <fullName evidence="3">AAA domain</fullName>
    </submittedName>
</protein>
<evidence type="ECO:0000313" key="4">
    <source>
        <dbReference type="Proteomes" id="UP000033457"/>
    </source>
</evidence>
<proteinExistence type="predicted"/>